<dbReference type="EMBL" id="QPIG01000001">
    <property type="protein sequence ID" value="RCU58341.1"/>
    <property type="molecule type" value="Genomic_DNA"/>
</dbReference>
<protein>
    <recommendedName>
        <fullName evidence="3">TonB-dependent receptor</fullName>
    </recommendedName>
</protein>
<evidence type="ECO:0008006" key="3">
    <source>
        <dbReference type="Google" id="ProtNLM"/>
    </source>
</evidence>
<evidence type="ECO:0000313" key="1">
    <source>
        <dbReference type="EMBL" id="RCU58341.1"/>
    </source>
</evidence>
<organism evidence="1 2">
    <name type="scientific">Oceanihabitans sediminis</name>
    <dbReference type="NCBI Taxonomy" id="1812012"/>
    <lineage>
        <taxon>Bacteria</taxon>
        <taxon>Pseudomonadati</taxon>
        <taxon>Bacteroidota</taxon>
        <taxon>Flavobacteriia</taxon>
        <taxon>Flavobacteriales</taxon>
        <taxon>Flavobacteriaceae</taxon>
        <taxon>Oceanihabitans</taxon>
    </lineage>
</organism>
<dbReference type="RefSeq" id="WP_113965765.1">
    <property type="nucleotide sequence ID" value="NZ_JBLWTE010000001.1"/>
</dbReference>
<proteinExistence type="predicted"/>
<gene>
    <name evidence="1" type="ORF">DU428_02905</name>
</gene>
<dbReference type="Proteomes" id="UP000252249">
    <property type="component" value="Unassembled WGS sequence"/>
</dbReference>
<reference evidence="1 2" key="1">
    <citation type="submission" date="2018-07" db="EMBL/GenBank/DDBJ databases">
        <title>Oceanihabitans testaceum sp. nov., isolated from marine sediment.</title>
        <authorList>
            <person name="Li C.-M."/>
        </authorList>
    </citation>
    <scope>NUCLEOTIDE SEQUENCE [LARGE SCALE GENOMIC DNA]</scope>
    <source>
        <strain evidence="1 2">S9-10</strain>
    </source>
</reference>
<keyword evidence="2" id="KW-1185">Reference proteome</keyword>
<dbReference type="SUPFAM" id="SSF56935">
    <property type="entry name" value="Porins"/>
    <property type="match status" value="1"/>
</dbReference>
<dbReference type="AlphaFoldDB" id="A0A368PAU6"/>
<accession>A0A368PAU6</accession>
<name>A0A368PAU6_9FLAO</name>
<evidence type="ECO:0000313" key="2">
    <source>
        <dbReference type="Proteomes" id="UP000252249"/>
    </source>
</evidence>
<sequence>MRILLFFLISTCCFAQQEFTGLVKDISGNTIEQVVVIVSDSLSQQTPENILISDSLGAFKVSLNSNKKYVLKTKHLSFKDTIVGFNPAKENKISIFLSPNNHALEEVIIKHEKPKVKVRRDTISFNLSKYIDDNDRKLKDLVEKLPGLTIQEDGSLYFKGEKITKLLVENEEFFGGGTKLGLENIPADALEKLEVISNYSKSNLLKSNRRTEQQVINLVLKKDRKSIIFGNVSGGSDFSNFYEAQASFFQFKRKNQNNLIVNANNIAQQLIGNNEAEAFSNINSELFNLIETPIAYGIDKNEFSKIDNKIVALNAKRINKNSTWDFLSYYNLVNKEKSFTEKTEYLNNNSIDTRQEFENIQNKSFYFRATNYLKNTKKERLFANAIVINNDTNHNKTASISGLGNRDYATSSRGENLSINSIFEEVLALTDNETLVYGSNLSYTNSNENNLLASNQGFLEEQIPWLDQNLYSLDKNHRKSEFNVQLGAIYYYNLNQNNTLFASNKTSYDFADLTNNQNQLLENESAYYLGSNFNSKLRFHTMQSDFKLNYNYKKDNWNVDFGGVVHMFSLKIKKYNLENTSSETVFNPFTNIRYFINTKKQITFNYNSNINLPKVNQLDDYYAVNNYNTVTIGNIDLNKSTTQNFVLKYTDYNIPKNYSFNSISSFQIFKNTLEKSYIFNDINSVSTYYNQAKNGFNFRSRNSFFYLFNTWEAGVSLTYSESVKHIDLLENQEVANKRINFSPRFKTNFKALPNIYFKPYLAYNTQKVGLNSRDFESIGFQSKIEYHFLSNFLVKTAYNYSEIANEKAFSSLDFEFRFTNKLKYLDISLNGYNVLATRFNTSILQSSLFRIENISTNLGRSMLFKVNYFF</sequence>
<dbReference type="OrthoDB" id="603275at2"/>
<comment type="caution">
    <text evidence="1">The sequence shown here is derived from an EMBL/GenBank/DDBJ whole genome shotgun (WGS) entry which is preliminary data.</text>
</comment>